<dbReference type="InParanoid" id="Q0TZM5"/>
<dbReference type="EMBL" id="CH445359">
    <property type="protein sequence ID" value="EAT77580.1"/>
    <property type="molecule type" value="Genomic_DNA"/>
</dbReference>
<gene>
    <name evidence="1" type="ORF">SNOG_15037</name>
</gene>
<reference evidence="2" key="1">
    <citation type="journal article" date="2007" name="Plant Cell">
        <title>Dothideomycete-plant interactions illuminated by genome sequencing and EST analysis of the wheat pathogen Stagonospora nodorum.</title>
        <authorList>
            <person name="Hane J.K."/>
            <person name="Lowe R.G."/>
            <person name="Solomon P.S."/>
            <person name="Tan K.C."/>
            <person name="Schoch C.L."/>
            <person name="Spatafora J.W."/>
            <person name="Crous P.W."/>
            <person name="Kodira C."/>
            <person name="Birren B.W."/>
            <person name="Galagan J.E."/>
            <person name="Torriani S.F."/>
            <person name="McDonald B.A."/>
            <person name="Oliver R.P."/>
        </authorList>
    </citation>
    <scope>NUCLEOTIDE SEQUENCE [LARGE SCALE GENOMIC DNA]</scope>
    <source>
        <strain evidence="2">SN15 / ATCC MYA-4574 / FGSC 10173</strain>
    </source>
</reference>
<dbReference type="Proteomes" id="UP000001055">
    <property type="component" value="Unassembled WGS sequence"/>
</dbReference>
<dbReference type="GeneID" id="5982129"/>
<protein>
    <submittedName>
        <fullName evidence="1">Uncharacterized protein</fullName>
    </submittedName>
</protein>
<organism evidence="1 2">
    <name type="scientific">Phaeosphaeria nodorum (strain SN15 / ATCC MYA-4574 / FGSC 10173)</name>
    <name type="common">Glume blotch fungus</name>
    <name type="synonym">Parastagonospora nodorum</name>
    <dbReference type="NCBI Taxonomy" id="321614"/>
    <lineage>
        <taxon>Eukaryota</taxon>
        <taxon>Fungi</taxon>
        <taxon>Dikarya</taxon>
        <taxon>Ascomycota</taxon>
        <taxon>Pezizomycotina</taxon>
        <taxon>Dothideomycetes</taxon>
        <taxon>Pleosporomycetidae</taxon>
        <taxon>Pleosporales</taxon>
        <taxon>Pleosporineae</taxon>
        <taxon>Phaeosphaeriaceae</taxon>
        <taxon>Parastagonospora</taxon>
    </lineage>
</organism>
<evidence type="ECO:0000313" key="2">
    <source>
        <dbReference type="Proteomes" id="UP000001055"/>
    </source>
</evidence>
<sequence length="81" mass="9204">MAASNATAFKSDRKLLWLAMEEANGLRRQEKVGSVRFSQRNYMTLEVSKAFLLSETSAQGWRNVQRADALHPPSHLPAQFR</sequence>
<accession>Q0TZM5</accession>
<name>Q0TZM5_PHANO</name>
<evidence type="ECO:0000313" key="1">
    <source>
        <dbReference type="EMBL" id="EAT77580.1"/>
    </source>
</evidence>
<proteinExistence type="predicted"/>
<dbReference type="RefSeq" id="XP_001805201.1">
    <property type="nucleotide sequence ID" value="XM_001805149.1"/>
</dbReference>
<dbReference type="KEGG" id="pno:SNOG_15037"/>
<dbReference type="HOGENOM" id="CLU_2574651_0_0_1"/>
<dbReference type="AlphaFoldDB" id="Q0TZM5"/>